<dbReference type="RefSeq" id="WP_237379509.1">
    <property type="nucleotide sequence ID" value="NZ_CP071793.1"/>
</dbReference>
<keyword evidence="2" id="KW-0223">Dioxygenase</keyword>
<organism evidence="2 3">
    <name type="scientific">Sulfidibacter corallicola</name>
    <dbReference type="NCBI Taxonomy" id="2818388"/>
    <lineage>
        <taxon>Bacteria</taxon>
        <taxon>Pseudomonadati</taxon>
        <taxon>Acidobacteriota</taxon>
        <taxon>Holophagae</taxon>
        <taxon>Acanthopleuribacterales</taxon>
        <taxon>Acanthopleuribacteraceae</taxon>
        <taxon>Sulfidibacter</taxon>
    </lineage>
</organism>
<proteinExistence type="predicted"/>
<keyword evidence="3" id="KW-1185">Reference proteome</keyword>
<comment type="cofactor">
    <cofactor evidence="1">
        <name>Fe(2+)</name>
        <dbReference type="ChEBI" id="CHEBI:29033"/>
    </cofactor>
</comment>
<gene>
    <name evidence="2" type="ORF">J3U87_30210</name>
</gene>
<reference evidence="2" key="1">
    <citation type="submission" date="2021-03" db="EMBL/GenBank/DDBJ databases">
        <title>Acanthopleuribacteraceae sp. M133.</title>
        <authorList>
            <person name="Wang G."/>
        </authorList>
    </citation>
    <scope>NUCLEOTIDE SEQUENCE</scope>
    <source>
        <strain evidence="2">M133</strain>
    </source>
</reference>
<dbReference type="InterPro" id="IPR008775">
    <property type="entry name" value="Phytyl_CoA_dOase-like"/>
</dbReference>
<dbReference type="EMBL" id="CP071793">
    <property type="protein sequence ID" value="QTD49877.1"/>
    <property type="molecule type" value="Genomic_DNA"/>
</dbReference>
<keyword evidence="2" id="KW-0560">Oxidoreductase</keyword>
<sequence length="318" mass="35817">MHVDPGADHDITTVFNPIEQPVEAARFYHENGYMVARGLIPEETCAKTLNAFQSHIKPFDGRLMRQTTSRPERHNISEQGLITNPMLDVHETCRGVFPEFYDAATEVLLHRNIVDTLTELFQDDPLMVQTMYFESSRGTDPHMDTHFIDSTKFGQLAGVWIALEDIGEEAGRFSVYPKSHRIYDETLFDAETREIAEAYEAHQVATIRGYQIEGKSFSLTSVTKARRLFNKLIKASGLQAYHPPLKAGDVVFFSSYCMHGSAKPKYEGGGSRNSLTAHWVGKSNGYTRCRVLPGLPLKLEQVRGAWVQVHDREPASPA</sequence>
<dbReference type="AlphaFoldDB" id="A0A8A4TK68"/>
<dbReference type="SUPFAM" id="SSF51197">
    <property type="entry name" value="Clavaminate synthase-like"/>
    <property type="match status" value="1"/>
</dbReference>
<dbReference type="PANTHER" id="PTHR20883:SF48">
    <property type="entry name" value="ECTOINE DIOXYGENASE"/>
    <property type="match status" value="1"/>
</dbReference>
<accession>A0A8A4TK68</accession>
<dbReference type="Pfam" id="PF05721">
    <property type="entry name" value="PhyH"/>
    <property type="match status" value="1"/>
</dbReference>
<dbReference type="PANTHER" id="PTHR20883">
    <property type="entry name" value="PHYTANOYL-COA DIOXYGENASE DOMAIN CONTAINING 1"/>
    <property type="match status" value="1"/>
</dbReference>
<dbReference type="KEGG" id="scor:J3U87_30210"/>
<protein>
    <submittedName>
        <fullName evidence="2">Phytanoyl-CoA dioxygenase family protein</fullName>
    </submittedName>
</protein>
<name>A0A8A4TK68_SULCO</name>
<dbReference type="Proteomes" id="UP000663929">
    <property type="component" value="Chromosome"/>
</dbReference>
<evidence type="ECO:0000313" key="3">
    <source>
        <dbReference type="Proteomes" id="UP000663929"/>
    </source>
</evidence>
<dbReference type="GO" id="GO:0005506">
    <property type="term" value="F:iron ion binding"/>
    <property type="evidence" value="ECO:0007669"/>
    <property type="project" value="UniProtKB-ARBA"/>
</dbReference>
<evidence type="ECO:0000313" key="2">
    <source>
        <dbReference type="EMBL" id="QTD49877.1"/>
    </source>
</evidence>
<dbReference type="GO" id="GO:0016706">
    <property type="term" value="F:2-oxoglutarate-dependent dioxygenase activity"/>
    <property type="evidence" value="ECO:0007669"/>
    <property type="project" value="UniProtKB-ARBA"/>
</dbReference>
<dbReference type="Gene3D" id="2.60.120.620">
    <property type="entry name" value="q2cbj1_9rhob like domain"/>
    <property type="match status" value="1"/>
</dbReference>
<evidence type="ECO:0000256" key="1">
    <source>
        <dbReference type="ARBA" id="ARBA00001954"/>
    </source>
</evidence>